<dbReference type="Pfam" id="PF03401">
    <property type="entry name" value="TctC"/>
    <property type="match status" value="1"/>
</dbReference>
<dbReference type="AlphaFoldDB" id="A0A4D7QM63"/>
<sequence length="310" mass="33075">MFAPLVARAQAPWPTGTIRIICGTAAGGLTDLFSRAYGEFISRRVGQTVVVENRPGASGGIAAQAVKQAPPDGLTMILTISTTFFANRILISNLQYDPDKDFKVVSIMPAGHLPLVVRSSTGVTNVKEFLAFAEANNVSFGTYGAGSFPHTVAYEFNKLLQRKIVPVHYRGEAPMWNDLSGGALQAAIGSYLGMAGVLQSGAGRAIAVPTAKRMGKLPNVPTFQEQGLNIPVLQLNGWVGLFAPAATPEPTLDRIAELMVEAGKSEAIVKLLDTFGIDEAAMSRKDSQKLYDEEGPVWIESTRQLGITPS</sequence>
<name>A0A4D7QM63_9HYPH</name>
<evidence type="ECO:0000313" key="3">
    <source>
        <dbReference type="Proteomes" id="UP000298588"/>
    </source>
</evidence>
<accession>A0A4D7QM63</accession>
<dbReference type="InterPro" id="IPR005064">
    <property type="entry name" value="BUG"/>
</dbReference>
<evidence type="ECO:0000313" key="2">
    <source>
        <dbReference type="EMBL" id="QCK88678.1"/>
    </source>
</evidence>
<organism evidence="2 3">
    <name type="scientific">Phreatobacter aquaticus</name>
    <dbReference type="NCBI Taxonomy" id="2570229"/>
    <lineage>
        <taxon>Bacteria</taxon>
        <taxon>Pseudomonadati</taxon>
        <taxon>Pseudomonadota</taxon>
        <taxon>Alphaproteobacteria</taxon>
        <taxon>Hyphomicrobiales</taxon>
        <taxon>Phreatobacteraceae</taxon>
        <taxon>Phreatobacter</taxon>
    </lineage>
</organism>
<protein>
    <submittedName>
        <fullName evidence="2">Tripartite tricarboxylate transporter substrate binding protein</fullName>
    </submittedName>
</protein>
<reference evidence="2 3" key="1">
    <citation type="submission" date="2019-04" db="EMBL/GenBank/DDBJ databases">
        <title>Phreatobacter aquaticus sp. nov.</title>
        <authorList>
            <person name="Choi A."/>
            <person name="Baek K."/>
        </authorList>
    </citation>
    <scope>NUCLEOTIDE SEQUENCE [LARGE SCALE GENOMIC DNA]</scope>
    <source>
        <strain evidence="2 3">NMCR1094</strain>
    </source>
</reference>
<dbReference type="PANTHER" id="PTHR42928:SF5">
    <property type="entry name" value="BLR1237 PROTEIN"/>
    <property type="match status" value="1"/>
</dbReference>
<dbReference type="PIRSF" id="PIRSF017082">
    <property type="entry name" value="YflP"/>
    <property type="match status" value="1"/>
</dbReference>
<dbReference type="Gene3D" id="3.40.190.150">
    <property type="entry name" value="Bordetella uptake gene, domain 1"/>
    <property type="match status" value="1"/>
</dbReference>
<keyword evidence="3" id="KW-1185">Reference proteome</keyword>
<dbReference type="Proteomes" id="UP000298588">
    <property type="component" value="Chromosome"/>
</dbReference>
<comment type="similarity">
    <text evidence="1">Belongs to the UPF0065 (bug) family.</text>
</comment>
<evidence type="ECO:0000256" key="1">
    <source>
        <dbReference type="ARBA" id="ARBA00006987"/>
    </source>
</evidence>
<dbReference type="InterPro" id="IPR042100">
    <property type="entry name" value="Bug_dom1"/>
</dbReference>
<dbReference type="Gene3D" id="3.40.190.10">
    <property type="entry name" value="Periplasmic binding protein-like II"/>
    <property type="match status" value="1"/>
</dbReference>
<proteinExistence type="inferred from homology"/>
<dbReference type="CDD" id="cd07012">
    <property type="entry name" value="PBP2_Bug_TTT"/>
    <property type="match status" value="1"/>
</dbReference>
<dbReference type="OrthoDB" id="8263732at2"/>
<dbReference type="KEGG" id="paqt:E8L99_07330"/>
<dbReference type="SUPFAM" id="SSF53850">
    <property type="entry name" value="Periplasmic binding protein-like II"/>
    <property type="match status" value="1"/>
</dbReference>
<dbReference type="EMBL" id="CP039865">
    <property type="protein sequence ID" value="QCK88678.1"/>
    <property type="molecule type" value="Genomic_DNA"/>
</dbReference>
<dbReference type="PANTHER" id="PTHR42928">
    <property type="entry name" value="TRICARBOXYLATE-BINDING PROTEIN"/>
    <property type="match status" value="1"/>
</dbReference>
<gene>
    <name evidence="2" type="ORF">E8L99_07330</name>
</gene>